<organism evidence="1 2">
    <name type="scientific">Macrolepiota fuliginosa MF-IS2</name>
    <dbReference type="NCBI Taxonomy" id="1400762"/>
    <lineage>
        <taxon>Eukaryota</taxon>
        <taxon>Fungi</taxon>
        <taxon>Dikarya</taxon>
        <taxon>Basidiomycota</taxon>
        <taxon>Agaricomycotina</taxon>
        <taxon>Agaricomycetes</taxon>
        <taxon>Agaricomycetidae</taxon>
        <taxon>Agaricales</taxon>
        <taxon>Agaricineae</taxon>
        <taxon>Agaricaceae</taxon>
        <taxon>Macrolepiota</taxon>
    </lineage>
</organism>
<evidence type="ECO:0000313" key="1">
    <source>
        <dbReference type="EMBL" id="KAF9441869.1"/>
    </source>
</evidence>
<evidence type="ECO:0000313" key="2">
    <source>
        <dbReference type="Proteomes" id="UP000807342"/>
    </source>
</evidence>
<accession>A0A9P5X1G6</accession>
<gene>
    <name evidence="1" type="ORF">P691DRAFT_765800</name>
</gene>
<dbReference type="AlphaFoldDB" id="A0A9P5X1G6"/>
<protein>
    <submittedName>
        <fullName evidence="1">Uncharacterized protein</fullName>
    </submittedName>
</protein>
<reference evidence="1" key="1">
    <citation type="submission" date="2020-11" db="EMBL/GenBank/DDBJ databases">
        <authorList>
            <consortium name="DOE Joint Genome Institute"/>
            <person name="Ahrendt S."/>
            <person name="Riley R."/>
            <person name="Andreopoulos W."/>
            <person name="Labutti K."/>
            <person name="Pangilinan J."/>
            <person name="Ruiz-Duenas F.J."/>
            <person name="Barrasa J.M."/>
            <person name="Sanchez-Garcia M."/>
            <person name="Camarero S."/>
            <person name="Miyauchi S."/>
            <person name="Serrano A."/>
            <person name="Linde D."/>
            <person name="Babiker R."/>
            <person name="Drula E."/>
            <person name="Ayuso-Fernandez I."/>
            <person name="Pacheco R."/>
            <person name="Padilla G."/>
            <person name="Ferreira P."/>
            <person name="Barriuso J."/>
            <person name="Kellner H."/>
            <person name="Castanera R."/>
            <person name="Alfaro M."/>
            <person name="Ramirez L."/>
            <person name="Pisabarro A.G."/>
            <person name="Kuo A."/>
            <person name="Tritt A."/>
            <person name="Lipzen A."/>
            <person name="He G."/>
            <person name="Yan M."/>
            <person name="Ng V."/>
            <person name="Cullen D."/>
            <person name="Martin F."/>
            <person name="Rosso M.-N."/>
            <person name="Henrissat B."/>
            <person name="Hibbett D."/>
            <person name="Martinez A.T."/>
            <person name="Grigoriev I.V."/>
        </authorList>
    </citation>
    <scope>NUCLEOTIDE SEQUENCE</scope>
    <source>
        <strain evidence="1">MF-IS2</strain>
    </source>
</reference>
<dbReference type="OrthoDB" id="3063088at2759"/>
<name>A0A9P5X1G6_9AGAR</name>
<comment type="caution">
    <text evidence="1">The sequence shown here is derived from an EMBL/GenBank/DDBJ whole genome shotgun (WGS) entry which is preliminary data.</text>
</comment>
<proteinExistence type="predicted"/>
<dbReference type="Proteomes" id="UP000807342">
    <property type="component" value="Unassembled WGS sequence"/>
</dbReference>
<sequence>MSATAGISLPGLVEQANTTLSHAKSPLHIDSACFTSSGIMCATASVLLQVDLDIIEATLPAKISGSWAILPFTMEPPNGQEISNQLIPSPILVDMIKHTQFVHNSPKANSRTFWINLVDLQRASTASSRALKHTPAPPSVNNAGNGATLLTHADAQPSAALSVWALITGTCIAL</sequence>
<keyword evidence="2" id="KW-1185">Reference proteome</keyword>
<dbReference type="EMBL" id="MU151761">
    <property type="protein sequence ID" value="KAF9441869.1"/>
    <property type="molecule type" value="Genomic_DNA"/>
</dbReference>